<dbReference type="Proteomes" id="UP000245535">
    <property type="component" value="Unassembled WGS sequence"/>
</dbReference>
<dbReference type="AlphaFoldDB" id="A0A315ZG99"/>
<proteinExistence type="predicted"/>
<dbReference type="OrthoDB" id="4868247at2"/>
<sequence length="187" mass="21642">MKNRTYIFLIFLLVALIQLYAPASMIFSSERILSEGETIKLKLRPIDPTDPFRGKYIILNYEDRTLESDSVSEYTSEKNVYLTFKQDSLGYSVPFQLHHELPNNQAALKVNVYTYSSVNEKEEVQINYPHDRFYMEESKAKPAEDLVRKVLQEDQKDCYVLLKVLDGEGVIENVYIGDLPLTSALEE</sequence>
<organism evidence="1 2">
    <name type="scientific">Sediminitomix flava</name>
    <dbReference type="NCBI Taxonomy" id="379075"/>
    <lineage>
        <taxon>Bacteria</taxon>
        <taxon>Pseudomonadati</taxon>
        <taxon>Bacteroidota</taxon>
        <taxon>Cytophagia</taxon>
        <taxon>Cytophagales</taxon>
        <taxon>Flammeovirgaceae</taxon>
        <taxon>Sediminitomix</taxon>
    </lineage>
</organism>
<dbReference type="Pfam" id="PF14345">
    <property type="entry name" value="GDYXXLXY"/>
    <property type="match status" value="1"/>
</dbReference>
<reference evidence="1 2" key="1">
    <citation type="submission" date="2018-03" db="EMBL/GenBank/DDBJ databases">
        <title>Genomic Encyclopedia of Archaeal and Bacterial Type Strains, Phase II (KMG-II): from individual species to whole genera.</title>
        <authorList>
            <person name="Goeker M."/>
        </authorList>
    </citation>
    <scope>NUCLEOTIDE SEQUENCE [LARGE SCALE GENOMIC DNA]</scope>
    <source>
        <strain evidence="1 2">DSM 28229</strain>
    </source>
</reference>
<evidence type="ECO:0000313" key="1">
    <source>
        <dbReference type="EMBL" id="PWJ43774.1"/>
    </source>
</evidence>
<dbReference type="RefSeq" id="WP_109615311.1">
    <property type="nucleotide sequence ID" value="NZ_QGDO01000001.1"/>
</dbReference>
<gene>
    <name evidence="1" type="ORF">BC781_101120</name>
</gene>
<accession>A0A315ZG99</accession>
<name>A0A315ZG99_SEDFL</name>
<dbReference type="EMBL" id="QGDO01000001">
    <property type="protein sequence ID" value="PWJ43774.1"/>
    <property type="molecule type" value="Genomic_DNA"/>
</dbReference>
<protein>
    <submittedName>
        <fullName evidence="1">Putative membrane-anchored protein</fullName>
    </submittedName>
</protein>
<dbReference type="InterPro" id="IPR025833">
    <property type="entry name" value="GDYXXLXY"/>
</dbReference>
<evidence type="ECO:0000313" key="2">
    <source>
        <dbReference type="Proteomes" id="UP000245535"/>
    </source>
</evidence>
<keyword evidence="2" id="KW-1185">Reference proteome</keyword>
<comment type="caution">
    <text evidence="1">The sequence shown here is derived from an EMBL/GenBank/DDBJ whole genome shotgun (WGS) entry which is preliminary data.</text>
</comment>